<gene>
    <name evidence="2" type="ORF">MKS91_03250</name>
</gene>
<reference evidence="2 3" key="1">
    <citation type="journal article" date="2022" name="Nat. Microbiol.">
        <title>The microbiome of a bacterivorous marine choanoflagellate contains a resource-demanding obligate bacterial associate.</title>
        <authorList>
            <person name="Needham D.M."/>
            <person name="Poirier C."/>
            <person name="Bachy C."/>
            <person name="George E.E."/>
            <person name="Wilken S."/>
            <person name="Yung C.C.M."/>
            <person name="Limardo A.J."/>
            <person name="Morando M."/>
            <person name="Sudek L."/>
            <person name="Malmstrom R.R."/>
            <person name="Keeling P.J."/>
            <person name="Santoro A.E."/>
            <person name="Worden A.Z."/>
        </authorList>
    </citation>
    <scope>NUCLEOTIDE SEQUENCE [LARGE SCALE GENOMIC DNA]</scope>
    <source>
        <strain evidence="2 3">Comchoano-2</strain>
    </source>
</reference>
<dbReference type="InterPro" id="IPR036291">
    <property type="entry name" value="NAD(P)-bd_dom_sf"/>
</dbReference>
<dbReference type="Gene3D" id="3.30.360.10">
    <property type="entry name" value="Dihydrodipicolinate Reductase, domain 2"/>
    <property type="match status" value="2"/>
</dbReference>
<sequence>MDIKTILISGIQGKLGSVIHQRLASTYHIIGHRRQDTLNTLIHETKPCLIIDVSSAQCIHQHMRVYHQHQIPTLIGASGLSPDEAMQHTKMATFPLLIVPNFSLSFHAFLNQAIILNKQFPSCQIIETHHQSKVDQPSATSLYIAKALNNPPIISKRISTYTAQHDIIFSSGHDTISISHQLSSHQAFIPGVLKSIKTLEHLNGGQIWL</sequence>
<dbReference type="PANTHER" id="PTHR20836:SF0">
    <property type="entry name" value="4-HYDROXY-TETRAHYDRODIPICOLINATE REDUCTASE 1, CHLOROPLASTIC-RELATED"/>
    <property type="match status" value="1"/>
</dbReference>
<keyword evidence="3" id="KW-1185">Reference proteome</keyword>
<dbReference type="PANTHER" id="PTHR20836">
    <property type="entry name" value="DIHYDRODIPICOLINATE REDUCTASE"/>
    <property type="match status" value="1"/>
</dbReference>
<evidence type="ECO:0000313" key="2">
    <source>
        <dbReference type="EMBL" id="MCP8352303.1"/>
    </source>
</evidence>
<comment type="caution">
    <text evidence="2">The sequence shown here is derived from an EMBL/GenBank/DDBJ whole genome shotgun (WGS) entry which is preliminary data.</text>
</comment>
<dbReference type="Proteomes" id="UP001320768">
    <property type="component" value="Unassembled WGS sequence"/>
</dbReference>
<dbReference type="Gene3D" id="3.40.50.720">
    <property type="entry name" value="NAD(P)-binding Rossmann-like Domain"/>
    <property type="match status" value="2"/>
</dbReference>
<feature type="domain" description="Dihydrodipicolinate reductase C-terminal" evidence="1">
    <location>
        <begin position="111"/>
        <end position="200"/>
    </location>
</feature>
<organism evidence="2 3">
    <name type="scientific">Candidatus Synchoanobacter obligatus</name>
    <dbReference type="NCBI Taxonomy" id="2919597"/>
    <lineage>
        <taxon>Bacteria</taxon>
        <taxon>Pseudomonadati</taxon>
        <taxon>Pseudomonadota</taxon>
        <taxon>Gammaproteobacteria</taxon>
        <taxon>Candidatus Comchoanobacterales</taxon>
        <taxon>Candidatus Comchoanobacteraceae</taxon>
        <taxon>Candidatus Synchoanobacter</taxon>
    </lineage>
</organism>
<dbReference type="Pfam" id="PF05173">
    <property type="entry name" value="DapB_C"/>
    <property type="match status" value="1"/>
</dbReference>
<dbReference type="InterPro" id="IPR022663">
    <property type="entry name" value="DapB_C"/>
</dbReference>
<proteinExistence type="predicted"/>
<dbReference type="SUPFAM" id="SSF51735">
    <property type="entry name" value="NAD(P)-binding Rossmann-fold domains"/>
    <property type="match status" value="1"/>
</dbReference>
<protein>
    <recommendedName>
        <fullName evidence="1">Dihydrodipicolinate reductase C-terminal domain-containing protein</fullName>
    </recommendedName>
</protein>
<dbReference type="EMBL" id="JAKUDN010000002">
    <property type="protein sequence ID" value="MCP8352303.1"/>
    <property type="molecule type" value="Genomic_DNA"/>
</dbReference>
<evidence type="ECO:0000313" key="3">
    <source>
        <dbReference type="Proteomes" id="UP001320768"/>
    </source>
</evidence>
<name>A0ABT1L7K1_9GAMM</name>
<dbReference type="PIRSF" id="PIRSF000161">
    <property type="entry name" value="DHPR"/>
    <property type="match status" value="1"/>
</dbReference>
<evidence type="ECO:0000259" key="1">
    <source>
        <dbReference type="Pfam" id="PF05173"/>
    </source>
</evidence>
<accession>A0ABT1L7K1</accession>
<dbReference type="RefSeq" id="WP_258569409.1">
    <property type="nucleotide sequence ID" value="NZ_JAKUDN010000002.1"/>
</dbReference>
<dbReference type="InterPro" id="IPR023940">
    <property type="entry name" value="DHDPR_bac"/>
</dbReference>
<dbReference type="SUPFAM" id="SSF55347">
    <property type="entry name" value="Glyceraldehyde-3-phosphate dehydrogenase-like, C-terminal domain"/>
    <property type="match status" value="1"/>
</dbReference>